<gene>
    <name evidence="3" type="ORF">SpAn4DRAFT_4829</name>
</gene>
<evidence type="ECO:0000313" key="3">
    <source>
        <dbReference type="EMBL" id="CQR69964.1"/>
    </source>
</evidence>
<dbReference type="EMBL" id="CTRP01000001">
    <property type="protein sequence ID" value="CQR69964.1"/>
    <property type="molecule type" value="Genomic_DNA"/>
</dbReference>
<evidence type="ECO:0000313" key="4">
    <source>
        <dbReference type="Proteomes" id="UP000049855"/>
    </source>
</evidence>
<dbReference type="PANTHER" id="PTHR45138:SF9">
    <property type="entry name" value="DIGUANYLATE CYCLASE DGCM-RELATED"/>
    <property type="match status" value="1"/>
</dbReference>
<dbReference type="SMART" id="SM00267">
    <property type="entry name" value="GGDEF"/>
    <property type="match status" value="1"/>
</dbReference>
<dbReference type="GO" id="GO:0052621">
    <property type="term" value="F:diguanylate cyclase activity"/>
    <property type="evidence" value="ECO:0007669"/>
    <property type="project" value="TreeGrafter"/>
</dbReference>
<dbReference type="PANTHER" id="PTHR45138">
    <property type="entry name" value="REGULATORY COMPONENTS OF SENSORY TRANSDUCTION SYSTEM"/>
    <property type="match status" value="1"/>
</dbReference>
<dbReference type="InterPro" id="IPR029787">
    <property type="entry name" value="Nucleotide_cyclase"/>
</dbReference>
<accession>A0A0U1KTF3</accession>
<dbReference type="AlphaFoldDB" id="A0A0U1KTF3"/>
<protein>
    <submittedName>
        <fullName evidence="3">FOG: GGDEF domain</fullName>
    </submittedName>
</protein>
<feature type="transmembrane region" description="Helical" evidence="1">
    <location>
        <begin position="46"/>
        <end position="66"/>
    </location>
</feature>
<reference evidence="4" key="1">
    <citation type="submission" date="2015-03" db="EMBL/GenBank/DDBJ databases">
        <authorList>
            <person name="Nijsse Bart"/>
        </authorList>
    </citation>
    <scope>NUCLEOTIDE SEQUENCE [LARGE SCALE GENOMIC DNA]</scope>
</reference>
<keyword evidence="1" id="KW-1133">Transmembrane helix</keyword>
<keyword evidence="4" id="KW-1185">Reference proteome</keyword>
<sequence length="255" mass="29309">MNITRKRIVGLFEVGAIIISIASLLTDWPLWLLSNMVNWQSHCIRVVFTLFILTGYAGVVVLIILWQQNCSLTKKVQHWRQVGNELRFYSYYDAMSGAYNRNAFIRKAKSWNNAKSEMAIVSCDIDGLKLINDTLGHNMGDQLICATAEILTKTCNHAGQVYRIGGDEFLMLLPVKTLNMELDILIQNIRKHVAAYNQQQQLPLSISMGWALPDNKHTLTELIKIADYQMYQEKSLHREKVQKEWVQSLINNPIR</sequence>
<organism evidence="3 4">
    <name type="scientific">Sporomusa ovata</name>
    <dbReference type="NCBI Taxonomy" id="2378"/>
    <lineage>
        <taxon>Bacteria</taxon>
        <taxon>Bacillati</taxon>
        <taxon>Bacillota</taxon>
        <taxon>Negativicutes</taxon>
        <taxon>Selenomonadales</taxon>
        <taxon>Sporomusaceae</taxon>
        <taxon>Sporomusa</taxon>
    </lineage>
</organism>
<keyword evidence="1" id="KW-0812">Transmembrane</keyword>
<proteinExistence type="predicted"/>
<dbReference type="Proteomes" id="UP000049855">
    <property type="component" value="Unassembled WGS sequence"/>
</dbReference>
<dbReference type="GO" id="GO:0005886">
    <property type="term" value="C:plasma membrane"/>
    <property type="evidence" value="ECO:0007669"/>
    <property type="project" value="TreeGrafter"/>
</dbReference>
<feature type="domain" description="GGDEF" evidence="2">
    <location>
        <begin position="116"/>
        <end position="246"/>
    </location>
</feature>
<dbReference type="GO" id="GO:0043709">
    <property type="term" value="P:cell adhesion involved in single-species biofilm formation"/>
    <property type="evidence" value="ECO:0007669"/>
    <property type="project" value="TreeGrafter"/>
</dbReference>
<dbReference type="PROSITE" id="PS50887">
    <property type="entry name" value="GGDEF"/>
    <property type="match status" value="1"/>
</dbReference>
<dbReference type="InterPro" id="IPR043128">
    <property type="entry name" value="Rev_trsase/Diguanyl_cyclase"/>
</dbReference>
<dbReference type="InterPro" id="IPR000160">
    <property type="entry name" value="GGDEF_dom"/>
</dbReference>
<dbReference type="NCBIfam" id="TIGR00254">
    <property type="entry name" value="GGDEF"/>
    <property type="match status" value="1"/>
</dbReference>
<dbReference type="SUPFAM" id="SSF55073">
    <property type="entry name" value="Nucleotide cyclase"/>
    <property type="match status" value="1"/>
</dbReference>
<dbReference type="InterPro" id="IPR050469">
    <property type="entry name" value="Diguanylate_Cyclase"/>
</dbReference>
<dbReference type="Pfam" id="PF00990">
    <property type="entry name" value="GGDEF"/>
    <property type="match status" value="1"/>
</dbReference>
<evidence type="ECO:0000256" key="1">
    <source>
        <dbReference type="SAM" id="Phobius"/>
    </source>
</evidence>
<feature type="transmembrane region" description="Helical" evidence="1">
    <location>
        <begin position="7"/>
        <end position="26"/>
    </location>
</feature>
<dbReference type="CDD" id="cd01949">
    <property type="entry name" value="GGDEF"/>
    <property type="match status" value="1"/>
</dbReference>
<evidence type="ECO:0000259" key="2">
    <source>
        <dbReference type="PROSITE" id="PS50887"/>
    </source>
</evidence>
<name>A0A0U1KTF3_9FIRM</name>
<dbReference type="GO" id="GO:1902201">
    <property type="term" value="P:negative regulation of bacterial-type flagellum-dependent cell motility"/>
    <property type="evidence" value="ECO:0007669"/>
    <property type="project" value="TreeGrafter"/>
</dbReference>
<dbReference type="Gene3D" id="3.30.70.270">
    <property type="match status" value="1"/>
</dbReference>
<keyword evidence="1" id="KW-0472">Membrane</keyword>
<dbReference type="RefSeq" id="WP_021168236.1">
    <property type="nucleotide sequence ID" value="NZ_CTRP01000001.1"/>
</dbReference>